<dbReference type="Pfam" id="PF07963">
    <property type="entry name" value="N_methyl"/>
    <property type="match status" value="1"/>
</dbReference>
<feature type="transmembrane region" description="Helical" evidence="1">
    <location>
        <begin position="12"/>
        <end position="31"/>
    </location>
</feature>
<dbReference type="EMBL" id="CP054493">
    <property type="protein sequence ID" value="QOY53916.1"/>
    <property type="molecule type" value="Genomic_DNA"/>
</dbReference>
<proteinExistence type="predicted"/>
<dbReference type="AlphaFoldDB" id="A0A7S7LYS9"/>
<organism evidence="2 3">
    <name type="scientific">Candidatus Sulfurimonas marisnigri</name>
    <dbReference type="NCBI Taxonomy" id="2740405"/>
    <lineage>
        <taxon>Bacteria</taxon>
        <taxon>Pseudomonadati</taxon>
        <taxon>Campylobacterota</taxon>
        <taxon>Epsilonproteobacteria</taxon>
        <taxon>Campylobacterales</taxon>
        <taxon>Sulfurimonadaceae</taxon>
        <taxon>Sulfurimonas</taxon>
    </lineage>
</organism>
<dbReference type="SUPFAM" id="SSF54523">
    <property type="entry name" value="Pili subunits"/>
    <property type="match status" value="1"/>
</dbReference>
<keyword evidence="1" id="KW-0812">Transmembrane</keyword>
<name>A0A7S7LYS9_9BACT</name>
<dbReference type="Proteomes" id="UP000593836">
    <property type="component" value="Chromosome"/>
</dbReference>
<gene>
    <name evidence="2" type="ORF">HUE87_08410</name>
</gene>
<protein>
    <submittedName>
        <fullName evidence="2">Prepilin-type N-terminal cleavage/methylation domain-containing protein</fullName>
    </submittedName>
</protein>
<dbReference type="NCBIfam" id="TIGR02532">
    <property type="entry name" value="IV_pilin_GFxxxE"/>
    <property type="match status" value="1"/>
</dbReference>
<accession>A0A7S7LYS9</accession>
<keyword evidence="3" id="KW-1185">Reference proteome</keyword>
<sequence length="181" mass="20870">MLYKKEKNRRAFSLIELIIVVVIMGVVYTLSVSNFQNLKGSNTEVSLKNLKEYLYSIPHTKSVELLCLDNCMRCSVLVDSKEYNSTSAFDDIIDDSIRVYRYDFYTGIQEQSQKVHFNSENVQENVCFSYSVDKKGVGDQVIVEFKERVYDFSTHLSSSTVYSSLQEMAKSKESLTQEVLR</sequence>
<dbReference type="KEGG" id="smas:HUE87_08410"/>
<dbReference type="Gene3D" id="3.30.700.10">
    <property type="entry name" value="Glycoprotein, Type 4 Pilin"/>
    <property type="match status" value="1"/>
</dbReference>
<dbReference type="InterPro" id="IPR045584">
    <property type="entry name" value="Pilin-like"/>
</dbReference>
<reference evidence="2 3" key="1">
    <citation type="submission" date="2020-05" db="EMBL/GenBank/DDBJ databases">
        <title>Sulfurimonas marisnigri, sp. nov., and Sulfurimonas baltica, sp. nov., manganese oxide reducing chemolithoautotrophs of the class Epsilonproteobacteria isolated from the pelagic redoxclines of the Black and Baltic Seas and emended description of the genus Sulfurimonas.</title>
        <authorList>
            <person name="Henkel J.V."/>
            <person name="Laudan C."/>
            <person name="Werner J."/>
            <person name="Neu T."/>
            <person name="Plewe S."/>
            <person name="Sproer C."/>
            <person name="Bunk B."/>
            <person name="Schulz-Vogt H.N."/>
        </authorList>
    </citation>
    <scope>NUCLEOTIDE SEQUENCE [LARGE SCALE GENOMIC DNA]</scope>
    <source>
        <strain evidence="2 3">SoZ1</strain>
    </source>
</reference>
<evidence type="ECO:0000256" key="1">
    <source>
        <dbReference type="SAM" id="Phobius"/>
    </source>
</evidence>
<evidence type="ECO:0000313" key="2">
    <source>
        <dbReference type="EMBL" id="QOY53916.1"/>
    </source>
</evidence>
<dbReference type="InterPro" id="IPR012902">
    <property type="entry name" value="N_methyl_site"/>
</dbReference>
<keyword evidence="1" id="KW-1133">Transmembrane helix</keyword>
<keyword evidence="1" id="KW-0472">Membrane</keyword>
<evidence type="ECO:0000313" key="3">
    <source>
        <dbReference type="Proteomes" id="UP000593836"/>
    </source>
</evidence>